<sequence length="129" mass="14325">MAHMFLNGQAMEGGPFHHHLQGAPLVHKTRTAPGYRFFSIRETCPGLLPDASVDTAVEGEVYDVPMDVLRDELLPTEPAELEFGIIKLEDGSACFSMILRRGELERGLHKEITEFGGWRAYLTALGRDA</sequence>
<dbReference type="OrthoDB" id="424376at2"/>
<accession>A0A0X3VS61</accession>
<dbReference type="AlphaFoldDB" id="A0A0X3VS61"/>
<evidence type="ECO:0000259" key="1">
    <source>
        <dbReference type="Pfam" id="PF21986"/>
    </source>
</evidence>
<feature type="domain" description="Allophanate hydrolase C-terminal" evidence="1">
    <location>
        <begin position="3"/>
        <end position="122"/>
    </location>
</feature>
<name>A0A0X3VS61_STRVO</name>
<proteinExistence type="predicted"/>
<dbReference type="InterPro" id="IPR013024">
    <property type="entry name" value="GGCT-like"/>
</dbReference>
<gene>
    <name evidence="2" type="ORF">ADL28_32400</name>
</gene>
<dbReference type="SUPFAM" id="SSF110857">
    <property type="entry name" value="Gamma-glutamyl cyclotransferase-like"/>
    <property type="match status" value="1"/>
</dbReference>
<dbReference type="GeneID" id="97436931"/>
<dbReference type="Gene3D" id="3.10.490.10">
    <property type="entry name" value="Gamma-glutamyl cyclotransferase-like"/>
    <property type="match status" value="1"/>
</dbReference>
<dbReference type="InterPro" id="IPR036568">
    <property type="entry name" value="GGCT-like_sf"/>
</dbReference>
<dbReference type="Proteomes" id="UP000053413">
    <property type="component" value="Unassembled WGS sequence"/>
</dbReference>
<dbReference type="CDD" id="cd06661">
    <property type="entry name" value="GGCT_like"/>
    <property type="match status" value="1"/>
</dbReference>
<reference evidence="3" key="1">
    <citation type="submission" date="2015-10" db="EMBL/GenBank/DDBJ databases">
        <authorList>
            <person name="Ju K.-S."/>
            <person name="Doroghazi J.R."/>
            <person name="Metcalf W.W."/>
        </authorList>
    </citation>
    <scope>NUCLEOTIDE SEQUENCE [LARGE SCALE GENOMIC DNA]</scope>
    <source>
        <strain evidence="3">NRRL F-8817</strain>
    </source>
</reference>
<protein>
    <recommendedName>
        <fullName evidence="1">Allophanate hydrolase C-terminal domain-containing protein</fullName>
    </recommendedName>
</protein>
<evidence type="ECO:0000313" key="3">
    <source>
        <dbReference type="Proteomes" id="UP000053413"/>
    </source>
</evidence>
<dbReference type="EMBL" id="LLZJ01000385">
    <property type="protein sequence ID" value="KUL47573.1"/>
    <property type="molecule type" value="Genomic_DNA"/>
</dbReference>
<dbReference type="Pfam" id="PF21986">
    <property type="entry name" value="AH_C"/>
    <property type="match status" value="1"/>
</dbReference>
<dbReference type="InterPro" id="IPR053844">
    <property type="entry name" value="AH_C"/>
</dbReference>
<dbReference type="RefSeq" id="WP_059147338.1">
    <property type="nucleotide sequence ID" value="NZ_LLZJ01000385.1"/>
</dbReference>
<comment type="caution">
    <text evidence="2">The sequence shown here is derived from an EMBL/GenBank/DDBJ whole genome shotgun (WGS) entry which is preliminary data.</text>
</comment>
<organism evidence="2 3">
    <name type="scientific">Streptomyces violaceusniger</name>
    <dbReference type="NCBI Taxonomy" id="68280"/>
    <lineage>
        <taxon>Bacteria</taxon>
        <taxon>Bacillati</taxon>
        <taxon>Actinomycetota</taxon>
        <taxon>Actinomycetes</taxon>
        <taxon>Kitasatosporales</taxon>
        <taxon>Streptomycetaceae</taxon>
        <taxon>Streptomyces</taxon>
        <taxon>Streptomyces violaceusniger group</taxon>
    </lineage>
</organism>
<evidence type="ECO:0000313" key="2">
    <source>
        <dbReference type="EMBL" id="KUL47573.1"/>
    </source>
</evidence>